<keyword evidence="3" id="KW-1133">Transmembrane helix</keyword>
<dbReference type="InterPro" id="IPR001129">
    <property type="entry name" value="Membr-assoc_MAPEG"/>
</dbReference>
<protein>
    <recommendedName>
        <fullName evidence="8">Membrane-associated proteins in eicosanoid and glutathione metabolism</fullName>
    </recommendedName>
</protein>
<gene>
    <name evidence="6" type="ORF">KI688_001535</name>
</gene>
<organism evidence="6 7">
    <name type="scientific">Linnemannia hyalina</name>
    <dbReference type="NCBI Taxonomy" id="64524"/>
    <lineage>
        <taxon>Eukaryota</taxon>
        <taxon>Fungi</taxon>
        <taxon>Fungi incertae sedis</taxon>
        <taxon>Mucoromycota</taxon>
        <taxon>Mortierellomycotina</taxon>
        <taxon>Mortierellomycetes</taxon>
        <taxon>Mortierellales</taxon>
        <taxon>Mortierellaceae</taxon>
        <taxon>Linnemannia</taxon>
    </lineage>
</organism>
<keyword evidence="5" id="KW-0732">Signal</keyword>
<dbReference type="GO" id="GO:0016020">
    <property type="term" value="C:membrane"/>
    <property type="evidence" value="ECO:0007669"/>
    <property type="project" value="UniProtKB-SubCell"/>
</dbReference>
<comment type="caution">
    <text evidence="6">The sequence shown here is derived from an EMBL/GenBank/DDBJ whole genome shotgun (WGS) entry which is preliminary data.</text>
</comment>
<evidence type="ECO:0000256" key="2">
    <source>
        <dbReference type="ARBA" id="ARBA00022692"/>
    </source>
</evidence>
<reference evidence="6" key="1">
    <citation type="submission" date="2021-06" db="EMBL/GenBank/DDBJ databases">
        <title>Genome Sequence of Mortierella hyaline Strain SCG-10, a Cold-Adapted, Nitrate-Reducing Fungus Isolated from Soil in Minnesota, USA.</title>
        <authorList>
            <person name="Aldossari N."/>
        </authorList>
    </citation>
    <scope>NUCLEOTIDE SEQUENCE</scope>
    <source>
        <strain evidence="6">SCG-10</strain>
    </source>
</reference>
<evidence type="ECO:0000256" key="3">
    <source>
        <dbReference type="ARBA" id="ARBA00022989"/>
    </source>
</evidence>
<dbReference type="OrthoDB" id="410651at2759"/>
<accession>A0A9P8BUU7</accession>
<evidence type="ECO:0000256" key="4">
    <source>
        <dbReference type="ARBA" id="ARBA00023136"/>
    </source>
</evidence>
<dbReference type="Gene3D" id="1.20.120.550">
    <property type="entry name" value="Membrane associated eicosanoid/glutathione metabolism-like domain"/>
    <property type="match status" value="1"/>
</dbReference>
<dbReference type="AlphaFoldDB" id="A0A9P8BUU7"/>
<dbReference type="PANTHER" id="PTHR10250">
    <property type="entry name" value="MICROSOMAL GLUTATHIONE S-TRANSFERASE"/>
    <property type="match status" value="1"/>
</dbReference>
<feature type="signal peptide" evidence="5">
    <location>
        <begin position="1"/>
        <end position="19"/>
    </location>
</feature>
<keyword evidence="7" id="KW-1185">Reference proteome</keyword>
<dbReference type="InterPro" id="IPR050997">
    <property type="entry name" value="MAPEG"/>
</dbReference>
<dbReference type="EMBL" id="JAHRHY010000010">
    <property type="protein sequence ID" value="KAG9066312.1"/>
    <property type="molecule type" value="Genomic_DNA"/>
</dbReference>
<keyword evidence="2" id="KW-0812">Transmembrane</keyword>
<evidence type="ECO:0000313" key="7">
    <source>
        <dbReference type="Proteomes" id="UP000707451"/>
    </source>
</evidence>
<sequence length="136" mass="14872">MYTVAVSIVSTVLVTFLGSRVGTYRKEAGVPLPTMYVEEAEAKKDKKKMIFNCKQRVHQNTLEGFTSYMVTLMLAGARYPVAAPVLGLIWCAGRLAYSFGYTSGDPAKRVYGAWGHIGDLGLLGLNIKMAFDLINA</sequence>
<dbReference type="GO" id="GO:0004602">
    <property type="term" value="F:glutathione peroxidase activity"/>
    <property type="evidence" value="ECO:0007669"/>
    <property type="project" value="TreeGrafter"/>
</dbReference>
<dbReference type="GO" id="GO:0004364">
    <property type="term" value="F:glutathione transferase activity"/>
    <property type="evidence" value="ECO:0007669"/>
    <property type="project" value="TreeGrafter"/>
</dbReference>
<dbReference type="Proteomes" id="UP000707451">
    <property type="component" value="Unassembled WGS sequence"/>
</dbReference>
<keyword evidence="4" id="KW-0472">Membrane</keyword>
<evidence type="ECO:0000256" key="1">
    <source>
        <dbReference type="ARBA" id="ARBA00004141"/>
    </source>
</evidence>
<dbReference type="GO" id="GO:0005635">
    <property type="term" value="C:nuclear envelope"/>
    <property type="evidence" value="ECO:0007669"/>
    <property type="project" value="TreeGrafter"/>
</dbReference>
<name>A0A9P8BUU7_9FUNG</name>
<proteinExistence type="predicted"/>
<evidence type="ECO:0008006" key="8">
    <source>
        <dbReference type="Google" id="ProtNLM"/>
    </source>
</evidence>
<dbReference type="GO" id="GO:0005783">
    <property type="term" value="C:endoplasmic reticulum"/>
    <property type="evidence" value="ECO:0007669"/>
    <property type="project" value="TreeGrafter"/>
</dbReference>
<dbReference type="InterPro" id="IPR023352">
    <property type="entry name" value="MAPEG-like_dom_sf"/>
</dbReference>
<dbReference type="Pfam" id="PF01124">
    <property type="entry name" value="MAPEG"/>
    <property type="match status" value="1"/>
</dbReference>
<dbReference type="SUPFAM" id="SSF161084">
    <property type="entry name" value="MAPEG domain-like"/>
    <property type="match status" value="1"/>
</dbReference>
<evidence type="ECO:0000313" key="6">
    <source>
        <dbReference type="EMBL" id="KAG9066312.1"/>
    </source>
</evidence>
<evidence type="ECO:0000256" key="5">
    <source>
        <dbReference type="SAM" id="SignalP"/>
    </source>
</evidence>
<feature type="chain" id="PRO_5040194196" description="Membrane-associated proteins in eicosanoid and glutathione metabolism" evidence="5">
    <location>
        <begin position="20"/>
        <end position="136"/>
    </location>
</feature>
<comment type="subcellular location">
    <subcellularLocation>
        <location evidence="1">Membrane</location>
        <topology evidence="1">Multi-pass membrane protein</topology>
    </subcellularLocation>
</comment>
<dbReference type="PANTHER" id="PTHR10250:SF26">
    <property type="entry name" value="GLUTATHIONE S-TRANSFERASE 3, MITOCHONDRIAL"/>
    <property type="match status" value="1"/>
</dbReference>